<evidence type="ECO:0000256" key="1">
    <source>
        <dbReference type="SAM" id="Phobius"/>
    </source>
</evidence>
<keyword evidence="3" id="KW-1185">Reference proteome</keyword>
<proteinExistence type="predicted"/>
<protein>
    <submittedName>
        <fullName evidence="2">Uncharacterized protein</fullName>
    </submittedName>
</protein>
<dbReference type="EMBL" id="VZPB01000002">
    <property type="protein sequence ID" value="KAB0585147.1"/>
    <property type="molecule type" value="Genomic_DNA"/>
</dbReference>
<dbReference type="AlphaFoldDB" id="A0A643FGV3"/>
<evidence type="ECO:0000313" key="3">
    <source>
        <dbReference type="Proteomes" id="UP000430120"/>
    </source>
</evidence>
<dbReference type="OrthoDB" id="7107792at2"/>
<keyword evidence="1" id="KW-0812">Transmembrane</keyword>
<feature type="transmembrane region" description="Helical" evidence="1">
    <location>
        <begin position="86"/>
        <end position="105"/>
    </location>
</feature>
<reference evidence="2 3" key="1">
    <citation type="submission" date="2019-09" db="EMBL/GenBank/DDBJ databases">
        <title>Draft genome sequences of 48 bacterial type strains from the CCUG.</title>
        <authorList>
            <person name="Tunovic T."/>
            <person name="Pineiro-Iglesias B."/>
            <person name="Unosson C."/>
            <person name="Inganas E."/>
            <person name="Ohlen M."/>
            <person name="Cardew S."/>
            <person name="Jensie-Markopoulos S."/>
            <person name="Salva-Serra F."/>
            <person name="Jaen-Luchoro D."/>
            <person name="Karlsson R."/>
            <person name="Svensson-Stadler L."/>
            <person name="Chun J."/>
            <person name="Moore E."/>
        </authorList>
    </citation>
    <scope>NUCLEOTIDE SEQUENCE [LARGE SCALE GENOMIC DNA]</scope>
    <source>
        <strain evidence="2 3">CCUG 30977</strain>
    </source>
</reference>
<accession>A0A643FGV3</accession>
<evidence type="ECO:0000313" key="2">
    <source>
        <dbReference type="EMBL" id="KAB0585147.1"/>
    </source>
</evidence>
<comment type="caution">
    <text evidence="2">The sequence shown here is derived from an EMBL/GenBank/DDBJ whole genome shotgun (WGS) entry which is preliminary data.</text>
</comment>
<gene>
    <name evidence="2" type="ORF">F7Q92_01260</name>
</gene>
<organism evidence="2 3">
    <name type="scientific">Ideonella dechloratans</name>
    <dbReference type="NCBI Taxonomy" id="36863"/>
    <lineage>
        <taxon>Bacteria</taxon>
        <taxon>Pseudomonadati</taxon>
        <taxon>Pseudomonadota</taxon>
        <taxon>Betaproteobacteria</taxon>
        <taxon>Burkholderiales</taxon>
        <taxon>Sphaerotilaceae</taxon>
        <taxon>Ideonella</taxon>
    </lineage>
</organism>
<keyword evidence="1" id="KW-0472">Membrane</keyword>
<dbReference type="Proteomes" id="UP000430120">
    <property type="component" value="Unassembled WGS sequence"/>
</dbReference>
<name>A0A643FGV3_IDEDE</name>
<dbReference type="RefSeq" id="WP_151122132.1">
    <property type="nucleotide sequence ID" value="NZ_CP088081.1"/>
</dbReference>
<keyword evidence="1" id="KW-1133">Transmembrane helix</keyword>
<sequence length="195" mass="21892">MRVYVIKSWRCGQRPVDDEGHYVHIVGRRSGLLSRWLFRHRLAPTVRLAIGIERLELSRSSLWGQWGTLVPLENIASSYYGHERPWGMVLAIALLFGLVAAPLMVEPSNQLLGVGVALLGLLFAAGYGLMARTLVLGFVTTSGQVCRLRFRKSVVDGAEIDENQARLVCKLVQRVLEARQRRMVTPLPTEARRFA</sequence>